<name>A0A914EIB8_9BILA</name>
<dbReference type="Proteomes" id="UP000887540">
    <property type="component" value="Unplaced"/>
</dbReference>
<dbReference type="AlphaFoldDB" id="A0A914EIB8"/>
<evidence type="ECO:0000256" key="1">
    <source>
        <dbReference type="SAM" id="MobiDB-lite"/>
    </source>
</evidence>
<dbReference type="GO" id="GO:0005737">
    <property type="term" value="C:cytoplasm"/>
    <property type="evidence" value="ECO:0007669"/>
    <property type="project" value="TreeGrafter"/>
</dbReference>
<protein>
    <submittedName>
        <fullName evidence="4">PID domain-containing protein</fullName>
    </submittedName>
</protein>
<accession>A0A914EIB8</accession>
<reference evidence="4" key="1">
    <citation type="submission" date="2022-11" db="UniProtKB">
        <authorList>
            <consortium name="WormBaseParasite"/>
        </authorList>
    </citation>
    <scope>IDENTIFICATION</scope>
</reference>
<feature type="domain" description="PID" evidence="2">
    <location>
        <begin position="55"/>
        <end position="116"/>
    </location>
</feature>
<dbReference type="PANTHER" id="PTHR47695">
    <property type="entry name" value="PID DOMAIN-CONTAINING PROTEIN"/>
    <property type="match status" value="1"/>
</dbReference>
<dbReference type="WBParaSite" id="ACRNAN_scaffold8088.g22884.t1">
    <property type="protein sequence ID" value="ACRNAN_scaffold8088.g22884.t1"/>
    <property type="gene ID" value="ACRNAN_scaffold8088.g22884"/>
</dbReference>
<dbReference type="SUPFAM" id="SSF50729">
    <property type="entry name" value="PH domain-like"/>
    <property type="match status" value="1"/>
</dbReference>
<evidence type="ECO:0000313" key="3">
    <source>
        <dbReference type="Proteomes" id="UP000887540"/>
    </source>
</evidence>
<keyword evidence="3" id="KW-1185">Reference proteome</keyword>
<dbReference type="InterPro" id="IPR006020">
    <property type="entry name" value="PTB/PI_dom"/>
</dbReference>
<proteinExistence type="predicted"/>
<feature type="region of interest" description="Disordered" evidence="1">
    <location>
        <begin position="1"/>
        <end position="24"/>
    </location>
</feature>
<evidence type="ECO:0000259" key="2">
    <source>
        <dbReference type="PROSITE" id="PS01179"/>
    </source>
</evidence>
<dbReference type="InterPro" id="IPR011993">
    <property type="entry name" value="PH-like_dom_sf"/>
</dbReference>
<dbReference type="PROSITE" id="PS01179">
    <property type="entry name" value="PID"/>
    <property type="match status" value="1"/>
</dbReference>
<evidence type="ECO:0000313" key="4">
    <source>
        <dbReference type="WBParaSite" id="ACRNAN_scaffold8088.g22884.t1"/>
    </source>
</evidence>
<dbReference type="Gene3D" id="2.30.29.30">
    <property type="entry name" value="Pleckstrin-homology domain (PH domain)/Phosphotyrosine-binding domain (PTB)"/>
    <property type="match status" value="1"/>
</dbReference>
<dbReference type="PANTHER" id="PTHR47695:SF3">
    <property type="entry name" value="PID DOMAIN-CONTAINING PROTEIN"/>
    <property type="match status" value="1"/>
</dbReference>
<organism evidence="3 4">
    <name type="scientific">Acrobeloides nanus</name>
    <dbReference type="NCBI Taxonomy" id="290746"/>
    <lineage>
        <taxon>Eukaryota</taxon>
        <taxon>Metazoa</taxon>
        <taxon>Ecdysozoa</taxon>
        <taxon>Nematoda</taxon>
        <taxon>Chromadorea</taxon>
        <taxon>Rhabditida</taxon>
        <taxon>Tylenchina</taxon>
        <taxon>Cephalobomorpha</taxon>
        <taxon>Cephaloboidea</taxon>
        <taxon>Cephalobidae</taxon>
        <taxon>Acrobeloides</taxon>
    </lineage>
</organism>
<sequence length="117" mass="12960">MVSEPNLNNTTELGKTLDNSTTIPNNDLRRKVISVIHLPSTKVKAQSKDPARFQGNGLDFKGKFIGERDVTEARGMAMFSEAMRLAKASVKQSGSHKPRIFLNVSMDGLKIKDERNS</sequence>